<dbReference type="EMBL" id="HBNR01052458">
    <property type="protein sequence ID" value="CAE4617302.1"/>
    <property type="molecule type" value="Transcribed_RNA"/>
</dbReference>
<protein>
    <submittedName>
        <fullName evidence="3">Uncharacterized protein</fullName>
    </submittedName>
</protein>
<gene>
    <name evidence="2" type="ORF">AMON00008_LOCUS36794</name>
    <name evidence="3" type="ORF">AMON00008_LOCUS36795</name>
</gene>
<reference evidence="3" key="1">
    <citation type="submission" date="2021-01" db="EMBL/GenBank/DDBJ databases">
        <authorList>
            <person name="Corre E."/>
            <person name="Pelletier E."/>
            <person name="Niang G."/>
            <person name="Scheremetjew M."/>
            <person name="Finn R."/>
            <person name="Kale V."/>
            <person name="Holt S."/>
            <person name="Cochrane G."/>
            <person name="Meng A."/>
            <person name="Brown T."/>
            <person name="Cohen L."/>
        </authorList>
    </citation>
    <scope>NUCLEOTIDE SEQUENCE</scope>
    <source>
        <strain evidence="3">CCMP3105</strain>
    </source>
</reference>
<evidence type="ECO:0000313" key="2">
    <source>
        <dbReference type="EMBL" id="CAE4617300.1"/>
    </source>
</evidence>
<feature type="compositionally biased region" description="Low complexity" evidence="1">
    <location>
        <begin position="279"/>
        <end position="297"/>
    </location>
</feature>
<feature type="compositionally biased region" description="Polar residues" evidence="1">
    <location>
        <begin position="36"/>
        <end position="59"/>
    </location>
</feature>
<accession>A0A6T1FMR1</accession>
<proteinExistence type="predicted"/>
<feature type="compositionally biased region" description="Basic and acidic residues" evidence="1">
    <location>
        <begin position="136"/>
        <end position="150"/>
    </location>
</feature>
<evidence type="ECO:0000313" key="3">
    <source>
        <dbReference type="EMBL" id="CAE4617302.1"/>
    </source>
</evidence>
<sequence>MDTWREMPGSTPPRIRLPTGPQVQSSPQLTPPRTPQEATTPRSSEFSRASMTPVTTGASARQPIARHRLPELSGSPRQHQRSRPPTMGTPGAEVPCATSSTGLPPPEAPTFPVGGQGLNTRAVMQPTAPRQPPPQEGREPPPRMSMREFVIHCSEASPSDVARTPPTSRSQRVCHTPERKSPGQEEPSEASPFSKQAAQESPEPRQSPAHRGLPPLARTLSTERPTELELGPRGGSLEMDLGMGGQARQLPQPRARSLRKVPADTGLSLPAGGGRAADLASVPSPLRLPLRPRARSLFGGGDLGSGMSKGSPPKLGLAEGQQVRGREASDLLLEDATPASNGHGRWRRQP</sequence>
<dbReference type="AlphaFoldDB" id="A0A6T1FMR1"/>
<organism evidence="3">
    <name type="scientific">Alexandrium monilatum</name>
    <dbReference type="NCBI Taxonomy" id="311494"/>
    <lineage>
        <taxon>Eukaryota</taxon>
        <taxon>Sar</taxon>
        <taxon>Alveolata</taxon>
        <taxon>Dinophyceae</taxon>
        <taxon>Gonyaulacales</taxon>
        <taxon>Pyrocystaceae</taxon>
        <taxon>Alexandrium</taxon>
    </lineage>
</organism>
<dbReference type="EMBL" id="HBNR01052457">
    <property type="protein sequence ID" value="CAE4617300.1"/>
    <property type="molecule type" value="Transcribed_RNA"/>
</dbReference>
<feature type="region of interest" description="Disordered" evidence="1">
    <location>
        <begin position="1"/>
        <end position="350"/>
    </location>
</feature>
<name>A0A6T1FMR1_9DINO</name>
<evidence type="ECO:0000256" key="1">
    <source>
        <dbReference type="SAM" id="MobiDB-lite"/>
    </source>
</evidence>